<evidence type="ECO:0000313" key="2">
    <source>
        <dbReference type="Proteomes" id="UP000657177"/>
    </source>
</evidence>
<sequence length="318" mass="36203">MVEGYVEENVAQADVLIEQEMDFDTFIDFHRVSYFVEQGYRAGNKAMPQIKAAILAYDPNFEFIPHRQAGYGPAELQRILKEAERAAAQVPKRFTIKPGFSFDHDYNFTKFEVKLTNGPFGRFGVGYRYGFDADNGGHEVFFDWGTKKRGHAGVFFRQSPNLDKPTYGISLKSPEFKEYVVEAVYLSQGDRAWRASLGKDPVFVLPWAVTGLSLDLFGLRQNEKNLPPTEKLMLGIRPAVKLFPWGERRFPFFPVLARPYFTAGVTVVSPLTAYRPQFTYEAGIGTDLLLFGLYPSSFSVGVQLDNEHKIRWQVELGY</sequence>
<accession>A0A8J6LI07</accession>
<dbReference type="AlphaFoldDB" id="A0A8J6LI07"/>
<proteinExistence type="predicted"/>
<comment type="caution">
    <text evidence="1">The sequence shown here is derived from an EMBL/GenBank/DDBJ whole genome shotgun (WGS) entry which is preliminary data.</text>
</comment>
<dbReference type="Proteomes" id="UP000657177">
    <property type="component" value="Unassembled WGS sequence"/>
</dbReference>
<name>A0A8J6LI07_9FIRM</name>
<reference evidence="1" key="1">
    <citation type="submission" date="2020-06" db="EMBL/GenBank/DDBJ databases">
        <title>Novel chitinolytic bacterium.</title>
        <authorList>
            <person name="Ungkulpasvich U."/>
            <person name="Kosugi A."/>
            <person name="Uke A."/>
        </authorList>
    </citation>
    <scope>NUCLEOTIDE SEQUENCE</scope>
    <source>
        <strain evidence="1">UUS1-1</strain>
    </source>
</reference>
<dbReference type="EMBL" id="JAAKDE010000002">
    <property type="protein sequence ID" value="MBA2132136.1"/>
    <property type="molecule type" value="Genomic_DNA"/>
</dbReference>
<keyword evidence="2" id="KW-1185">Reference proteome</keyword>
<gene>
    <name evidence="1" type="ORF">G5B42_01005</name>
</gene>
<organism evidence="1 2">
    <name type="scientific">Capillibacterium thermochitinicola</name>
    <dbReference type="NCBI Taxonomy" id="2699427"/>
    <lineage>
        <taxon>Bacteria</taxon>
        <taxon>Bacillati</taxon>
        <taxon>Bacillota</taxon>
        <taxon>Capillibacterium</taxon>
    </lineage>
</organism>
<evidence type="ECO:0000313" key="1">
    <source>
        <dbReference type="EMBL" id="MBA2132136.1"/>
    </source>
</evidence>
<protein>
    <submittedName>
        <fullName evidence="1">Uncharacterized protein</fullName>
    </submittedName>
</protein>